<evidence type="ECO:0000313" key="1">
    <source>
        <dbReference type="EMBL" id="KFD61287.1"/>
    </source>
</evidence>
<name>A0A085MVP1_9BILA</name>
<protein>
    <submittedName>
        <fullName evidence="1">Uncharacterized protein</fullName>
    </submittedName>
</protein>
<dbReference type="EMBL" id="KL367628">
    <property type="protein sequence ID" value="KFD61287.1"/>
    <property type="molecule type" value="Genomic_DNA"/>
</dbReference>
<proteinExistence type="predicted"/>
<gene>
    <name evidence="1" type="ORF">M514_26535</name>
</gene>
<reference evidence="1" key="1">
    <citation type="journal article" date="2014" name="Nat. Genet.">
        <title>Genome and transcriptome of the porcine whipworm Trichuris suis.</title>
        <authorList>
            <person name="Jex A.R."/>
            <person name="Nejsum P."/>
            <person name="Schwarz E.M."/>
            <person name="Hu L."/>
            <person name="Young N.D."/>
            <person name="Hall R.S."/>
            <person name="Korhonen P.K."/>
            <person name="Liao S."/>
            <person name="Thamsborg S."/>
            <person name="Xia J."/>
            <person name="Xu P."/>
            <person name="Wang S."/>
            <person name="Scheerlinck J.P."/>
            <person name="Hofmann A."/>
            <person name="Sternberg P.W."/>
            <person name="Wang J."/>
            <person name="Gasser R.B."/>
        </authorList>
    </citation>
    <scope>NUCLEOTIDE SEQUENCE [LARGE SCALE GENOMIC DNA]</scope>
    <source>
        <strain evidence="1">DCEP-RM93F</strain>
    </source>
</reference>
<sequence length="145" mass="16132">MSLAEHNVRWPEPNEGYPLTTFISHTQDTISTIQLYTEPYGRNVRVELICFVECQVELDNAVQSEKALTVRGVAMRMTEKLHLVHVTINVMEDIHSYVISEGTPFVSHDGRPQSNMIPYNGQQGVAAAVFNGDKEALASFAAHSS</sequence>
<organism evidence="1">
    <name type="scientific">Trichuris suis</name>
    <name type="common">pig whipworm</name>
    <dbReference type="NCBI Taxonomy" id="68888"/>
    <lineage>
        <taxon>Eukaryota</taxon>
        <taxon>Metazoa</taxon>
        <taxon>Ecdysozoa</taxon>
        <taxon>Nematoda</taxon>
        <taxon>Enoplea</taxon>
        <taxon>Dorylaimia</taxon>
        <taxon>Trichinellida</taxon>
        <taxon>Trichuridae</taxon>
        <taxon>Trichuris</taxon>
    </lineage>
</organism>
<accession>A0A085MVP1</accession>
<dbReference type="AlphaFoldDB" id="A0A085MVP1"/>
<dbReference type="Proteomes" id="UP000030758">
    <property type="component" value="Unassembled WGS sequence"/>
</dbReference>